<comment type="catalytic activity">
    <reaction evidence="16">
        <text>a 5,6-dihydrouridine in mRNA + NADP(+) = a uridine in mRNA + NADPH + H(+)</text>
        <dbReference type="Rhea" id="RHEA:69855"/>
        <dbReference type="Rhea" id="RHEA-COMP:14658"/>
        <dbReference type="Rhea" id="RHEA-COMP:17789"/>
        <dbReference type="ChEBI" id="CHEBI:15378"/>
        <dbReference type="ChEBI" id="CHEBI:57783"/>
        <dbReference type="ChEBI" id="CHEBI:58349"/>
        <dbReference type="ChEBI" id="CHEBI:65315"/>
        <dbReference type="ChEBI" id="CHEBI:74443"/>
    </reaction>
    <physiologicalReaction direction="right-to-left" evidence="16">
        <dbReference type="Rhea" id="RHEA:69857"/>
    </physiologicalReaction>
</comment>
<dbReference type="PANTHER" id="PTHR11082">
    <property type="entry name" value="TRNA-DIHYDROURIDINE SYNTHASE"/>
    <property type="match status" value="1"/>
</dbReference>
<accession>A0A2G5I203</accession>
<dbReference type="GO" id="GO:0006397">
    <property type="term" value="P:mRNA processing"/>
    <property type="evidence" value="ECO:0007669"/>
    <property type="project" value="UniProtKB-KW"/>
</dbReference>
<evidence type="ECO:0000256" key="17">
    <source>
        <dbReference type="ARBA" id="ARBA00049467"/>
    </source>
</evidence>
<evidence type="ECO:0000256" key="13">
    <source>
        <dbReference type="ARBA" id="ARBA00047652"/>
    </source>
</evidence>
<evidence type="ECO:0000313" key="21">
    <source>
        <dbReference type="Proteomes" id="UP000230605"/>
    </source>
</evidence>
<dbReference type="Pfam" id="PF01207">
    <property type="entry name" value="Dus"/>
    <property type="match status" value="1"/>
</dbReference>
<evidence type="ECO:0000256" key="15">
    <source>
        <dbReference type="ARBA" id="ARBA00048934"/>
    </source>
</evidence>
<evidence type="ECO:0000256" key="11">
    <source>
        <dbReference type="ARBA" id="ARBA00045934"/>
    </source>
</evidence>
<dbReference type="AlphaFoldDB" id="A0A2G5I203"/>
<comment type="catalytic activity">
    <reaction evidence="15">
        <text>5,6-dihydrouridine(16) in tRNA + NAD(+) = uridine(16) in tRNA + NADH + H(+)</text>
        <dbReference type="Rhea" id="RHEA:53380"/>
        <dbReference type="Rhea" id="RHEA-COMP:13543"/>
        <dbReference type="Rhea" id="RHEA-COMP:13544"/>
        <dbReference type="ChEBI" id="CHEBI:15378"/>
        <dbReference type="ChEBI" id="CHEBI:57540"/>
        <dbReference type="ChEBI" id="CHEBI:57945"/>
        <dbReference type="ChEBI" id="CHEBI:65315"/>
        <dbReference type="ChEBI" id="CHEBI:74443"/>
        <dbReference type="EC" id="1.3.1.88"/>
    </reaction>
    <physiologicalReaction direction="right-to-left" evidence="15">
        <dbReference type="Rhea" id="RHEA:53382"/>
    </physiologicalReaction>
</comment>
<comment type="catalytic activity">
    <reaction evidence="14">
        <text>a 5,6-dihydrouridine in mRNA + NAD(+) = a uridine in mRNA + NADH + H(+)</text>
        <dbReference type="Rhea" id="RHEA:69851"/>
        <dbReference type="Rhea" id="RHEA-COMP:14658"/>
        <dbReference type="Rhea" id="RHEA-COMP:17789"/>
        <dbReference type="ChEBI" id="CHEBI:15378"/>
        <dbReference type="ChEBI" id="CHEBI:57540"/>
        <dbReference type="ChEBI" id="CHEBI:57945"/>
        <dbReference type="ChEBI" id="CHEBI:65315"/>
        <dbReference type="ChEBI" id="CHEBI:74443"/>
    </reaction>
    <physiologicalReaction direction="right-to-left" evidence="14">
        <dbReference type="Rhea" id="RHEA:69853"/>
    </physiologicalReaction>
</comment>
<comment type="similarity">
    <text evidence="9">Belongs to the Dus family. Dus1 subfamily.</text>
</comment>
<evidence type="ECO:0000256" key="7">
    <source>
        <dbReference type="ARBA" id="ARBA00023002"/>
    </source>
</evidence>
<dbReference type="InterPro" id="IPR035587">
    <property type="entry name" value="DUS-like_FMN-bd"/>
</dbReference>
<feature type="compositionally biased region" description="Polar residues" evidence="18">
    <location>
        <begin position="564"/>
        <end position="575"/>
    </location>
</feature>
<evidence type="ECO:0000313" key="20">
    <source>
        <dbReference type="EMBL" id="PIA98800.1"/>
    </source>
</evidence>
<comment type="caution">
    <text evidence="20">The sequence shown here is derived from an EMBL/GenBank/DDBJ whole genome shotgun (WGS) entry which is preliminary data.</text>
</comment>
<evidence type="ECO:0000256" key="12">
    <source>
        <dbReference type="ARBA" id="ARBA00047287"/>
    </source>
</evidence>
<dbReference type="GO" id="GO:0050660">
    <property type="term" value="F:flavin adenine dinucleotide binding"/>
    <property type="evidence" value="ECO:0007669"/>
    <property type="project" value="InterPro"/>
</dbReference>
<dbReference type="Proteomes" id="UP000230605">
    <property type="component" value="Chromosome 3"/>
</dbReference>
<dbReference type="EC" id="1.3.1.88" evidence="10"/>
<evidence type="ECO:0000256" key="16">
    <source>
        <dbReference type="ARBA" id="ARBA00049447"/>
    </source>
</evidence>
<keyword evidence="6" id="KW-0521">NADP</keyword>
<comment type="function">
    <text evidence="11">Catalyzes the synthesis of dihydrouridine, a modified base found in the D-loop of most tRNAs. Specifically modifies U47 in cytoplasmic tRNAs. Catalyzes the synthesis of dihydrouridine in some mRNAs, thereby affecting their translation.</text>
</comment>
<reference evidence="20 21" key="1">
    <citation type="submission" date="2015-10" db="EMBL/GenBank/DDBJ databases">
        <title>The cercosporin biosynthetic gene cluster was horizontally transferred to several fungal lineages and shown to be expanded in Cercospora beticola based on microsynteny with recipient genomes.</title>
        <authorList>
            <person name="De Jonge R."/>
            <person name="Ebert M.K."/>
            <person name="Suttle J.C."/>
            <person name="Jurick Ii W.M."/>
            <person name="Secor G.A."/>
            <person name="Thomma B.P."/>
            <person name="Van De Peer Y."/>
            <person name="Bolton M.D."/>
        </authorList>
    </citation>
    <scope>NUCLEOTIDE SEQUENCE [LARGE SCALE GENOMIC DNA]</scope>
    <source>
        <strain evidence="20 21">09-40</strain>
    </source>
</reference>
<dbReference type="EMBL" id="LKMD01000101">
    <property type="protein sequence ID" value="PIA98800.1"/>
    <property type="molecule type" value="Genomic_DNA"/>
</dbReference>
<keyword evidence="8" id="KW-0520">NAD</keyword>
<dbReference type="CDD" id="cd02801">
    <property type="entry name" value="DUS_like_FMN"/>
    <property type="match status" value="1"/>
</dbReference>
<name>A0A2G5I203_CERBT</name>
<evidence type="ECO:0000256" key="18">
    <source>
        <dbReference type="SAM" id="MobiDB-lite"/>
    </source>
</evidence>
<evidence type="ECO:0000256" key="4">
    <source>
        <dbReference type="ARBA" id="ARBA00022664"/>
    </source>
</evidence>
<gene>
    <name evidence="20" type="ORF">CB0940_02365</name>
</gene>
<dbReference type="Gene3D" id="3.20.20.70">
    <property type="entry name" value="Aldolase class I"/>
    <property type="match status" value="1"/>
</dbReference>
<sequence length="617" mass="68168">MSVAAKLRHLLRRAGSRSSISTSLTPHRSAATMAPAKLEGRAFYESIGSPKYVVAPMVDQSEFAWRLLTRSFLPPELRSSILCYTPMFHAKLFSDNPKYRANHFEPLKPPITMADPPDAEHLKTMGEEDKYLDGNPKIDRPLFVQFCANDPDLFLKAAQMVAPYCDAVDLNLGCPQGIAKRGNYGAFLQEDWDTIYKLINNLHKNLDIPVTAKFRVQETKEKTLEYAKMILSAGASIITVHGRQRHQKGHETGLADWSVIRYLREELPKETVIFANGNILQHGDIEECLDATGADAVMSAEGNLYDPSIFGTAPPVGEEGREYWRGRDGKGGYRADAILRRYLDIIHKYVLHQDPPQREELFLLSDSQPETNGNANGLKRGAEDDVEGQAPTKKQKREAVKEKKKNGVKHVKCTNPNLSAMQPHCFHILRSLVGTHHDVRDALARSKAGDIDAYENVLKLTQAAVKEGLLEYEKDPAKFGTPDIADEEDADPALSSTAAVRRCKRPFWVCQPYVRPLPKEALEKGSLQLSKKEMARLAAEKAEKEKAGVSADGHVEIVKTAVAESSTNGAASKQEMSARGHANANGTVTKTDAGDSTEATSAVEERTEIPKEGMVMG</sequence>
<comment type="catalytic activity">
    <reaction evidence="17">
        <text>5,6-dihydrouridine(17) in tRNA + NADP(+) = uridine(17) in tRNA + NADPH + H(+)</text>
        <dbReference type="Rhea" id="RHEA:53368"/>
        <dbReference type="Rhea" id="RHEA-COMP:13541"/>
        <dbReference type="Rhea" id="RHEA-COMP:13542"/>
        <dbReference type="ChEBI" id="CHEBI:15378"/>
        <dbReference type="ChEBI" id="CHEBI:57783"/>
        <dbReference type="ChEBI" id="CHEBI:58349"/>
        <dbReference type="ChEBI" id="CHEBI:65315"/>
        <dbReference type="ChEBI" id="CHEBI:74443"/>
        <dbReference type="EC" id="1.3.1.88"/>
    </reaction>
    <physiologicalReaction direction="right-to-left" evidence="17">
        <dbReference type="Rhea" id="RHEA:53370"/>
    </physiologicalReaction>
</comment>
<comment type="catalytic activity">
    <reaction evidence="12">
        <text>5,6-dihydrouridine(17) in tRNA + NAD(+) = uridine(17) in tRNA + NADH + H(+)</text>
        <dbReference type="Rhea" id="RHEA:53372"/>
        <dbReference type="Rhea" id="RHEA-COMP:13541"/>
        <dbReference type="Rhea" id="RHEA-COMP:13542"/>
        <dbReference type="ChEBI" id="CHEBI:15378"/>
        <dbReference type="ChEBI" id="CHEBI:57540"/>
        <dbReference type="ChEBI" id="CHEBI:57945"/>
        <dbReference type="ChEBI" id="CHEBI:65315"/>
        <dbReference type="ChEBI" id="CHEBI:74443"/>
        <dbReference type="EC" id="1.3.1.88"/>
    </reaction>
    <physiologicalReaction direction="right-to-left" evidence="12">
        <dbReference type="Rhea" id="RHEA:53374"/>
    </physiologicalReaction>
</comment>
<evidence type="ECO:0000256" key="2">
    <source>
        <dbReference type="ARBA" id="ARBA00022630"/>
    </source>
</evidence>
<comment type="catalytic activity">
    <reaction evidence="13">
        <text>5,6-dihydrouridine(16) in tRNA + NADP(+) = uridine(16) in tRNA + NADPH + H(+)</text>
        <dbReference type="Rhea" id="RHEA:53376"/>
        <dbReference type="Rhea" id="RHEA-COMP:13543"/>
        <dbReference type="Rhea" id="RHEA-COMP:13544"/>
        <dbReference type="ChEBI" id="CHEBI:15378"/>
        <dbReference type="ChEBI" id="CHEBI:57783"/>
        <dbReference type="ChEBI" id="CHEBI:58349"/>
        <dbReference type="ChEBI" id="CHEBI:65315"/>
        <dbReference type="ChEBI" id="CHEBI:74443"/>
        <dbReference type="EC" id="1.3.1.88"/>
    </reaction>
    <physiologicalReaction direction="right-to-left" evidence="13">
        <dbReference type="Rhea" id="RHEA:53378"/>
    </physiologicalReaction>
</comment>
<keyword evidence="3" id="KW-0288">FMN</keyword>
<evidence type="ECO:0000256" key="1">
    <source>
        <dbReference type="ARBA" id="ARBA00001917"/>
    </source>
</evidence>
<dbReference type="SUPFAM" id="SSF51395">
    <property type="entry name" value="FMN-linked oxidoreductases"/>
    <property type="match status" value="1"/>
</dbReference>
<protein>
    <recommendedName>
        <fullName evidence="10">tRNA-dihydrouridine(16/17) synthase [NAD(P)(+)]</fullName>
        <ecNumber evidence="10">1.3.1.88</ecNumber>
    </recommendedName>
</protein>
<comment type="cofactor">
    <cofactor evidence="1">
        <name>FMN</name>
        <dbReference type="ChEBI" id="CHEBI:58210"/>
    </cofactor>
</comment>
<feature type="region of interest" description="Disordered" evidence="18">
    <location>
        <begin position="367"/>
        <end position="407"/>
    </location>
</feature>
<proteinExistence type="inferred from homology"/>
<keyword evidence="4" id="KW-0507">mRNA processing</keyword>
<dbReference type="PANTHER" id="PTHR11082:SF5">
    <property type="entry name" value="TRNA-DIHYDROURIDINE(16_17) SYNTHASE [NAD(P)(+)]-LIKE"/>
    <property type="match status" value="1"/>
</dbReference>
<evidence type="ECO:0000256" key="8">
    <source>
        <dbReference type="ARBA" id="ARBA00023027"/>
    </source>
</evidence>
<organism evidence="20 21">
    <name type="scientific">Cercospora beticola</name>
    <name type="common">Sugarbeet leaf spot fungus</name>
    <dbReference type="NCBI Taxonomy" id="122368"/>
    <lineage>
        <taxon>Eukaryota</taxon>
        <taxon>Fungi</taxon>
        <taxon>Dikarya</taxon>
        <taxon>Ascomycota</taxon>
        <taxon>Pezizomycotina</taxon>
        <taxon>Dothideomycetes</taxon>
        <taxon>Dothideomycetidae</taxon>
        <taxon>Mycosphaerellales</taxon>
        <taxon>Mycosphaerellaceae</taxon>
        <taxon>Cercospora</taxon>
    </lineage>
</organism>
<feature type="region of interest" description="Disordered" evidence="18">
    <location>
        <begin position="564"/>
        <end position="617"/>
    </location>
</feature>
<evidence type="ECO:0000256" key="6">
    <source>
        <dbReference type="ARBA" id="ARBA00022857"/>
    </source>
</evidence>
<evidence type="ECO:0000259" key="19">
    <source>
        <dbReference type="Pfam" id="PF01207"/>
    </source>
</evidence>
<dbReference type="OrthoDB" id="272303at2759"/>
<evidence type="ECO:0000256" key="9">
    <source>
        <dbReference type="ARBA" id="ARBA00038313"/>
    </source>
</evidence>
<feature type="domain" description="DUS-like FMN-binding" evidence="19">
    <location>
        <begin position="54"/>
        <end position="311"/>
    </location>
</feature>
<evidence type="ECO:0000256" key="10">
    <source>
        <dbReference type="ARBA" id="ARBA00038890"/>
    </source>
</evidence>
<dbReference type="InterPro" id="IPR018517">
    <property type="entry name" value="tRNA_hU_synthase_CS"/>
</dbReference>
<dbReference type="GO" id="GO:0017150">
    <property type="term" value="F:tRNA dihydrouridine synthase activity"/>
    <property type="evidence" value="ECO:0007669"/>
    <property type="project" value="InterPro"/>
</dbReference>
<evidence type="ECO:0000256" key="14">
    <source>
        <dbReference type="ARBA" id="ARBA00048342"/>
    </source>
</evidence>
<keyword evidence="7" id="KW-0560">Oxidoreductase</keyword>
<evidence type="ECO:0000256" key="5">
    <source>
        <dbReference type="ARBA" id="ARBA00022694"/>
    </source>
</evidence>
<dbReference type="PROSITE" id="PS01136">
    <property type="entry name" value="UPF0034"/>
    <property type="match status" value="1"/>
</dbReference>
<keyword evidence="5" id="KW-0819">tRNA processing</keyword>
<dbReference type="InterPro" id="IPR013785">
    <property type="entry name" value="Aldolase_TIM"/>
</dbReference>
<evidence type="ECO:0000256" key="3">
    <source>
        <dbReference type="ARBA" id="ARBA00022643"/>
    </source>
</evidence>
<keyword evidence="2" id="KW-0285">Flavoprotein</keyword>